<feature type="domain" description="FAS1" evidence="2">
    <location>
        <begin position="31"/>
        <end position="156"/>
    </location>
</feature>
<dbReference type="InterPro" id="IPR000782">
    <property type="entry name" value="FAS1_domain"/>
</dbReference>
<dbReference type="PANTHER" id="PTHR10900:SF77">
    <property type="entry name" value="FI19380P1"/>
    <property type="match status" value="1"/>
</dbReference>
<dbReference type="PROSITE" id="PS50213">
    <property type="entry name" value="FAS1"/>
    <property type="match status" value="4"/>
</dbReference>
<accession>A0A934RFA9</accession>
<reference evidence="3" key="1">
    <citation type="submission" date="2021-01" db="EMBL/GenBank/DDBJ databases">
        <title>Modified the classification status of verrucomicrobia.</title>
        <authorList>
            <person name="Feng X."/>
        </authorList>
    </citation>
    <scope>NUCLEOTIDE SEQUENCE</scope>
    <source>
        <strain evidence="3">KCTC 22201</strain>
    </source>
</reference>
<dbReference type="EMBL" id="JAENII010000014">
    <property type="protein sequence ID" value="MBK1828462.1"/>
    <property type="molecule type" value="Genomic_DNA"/>
</dbReference>
<dbReference type="FunFam" id="2.30.180.10:FF:000032">
    <property type="entry name" value="Fasciclin domain-containing protein, putative"/>
    <property type="match status" value="3"/>
</dbReference>
<dbReference type="RefSeq" id="WP_200281950.1">
    <property type="nucleotide sequence ID" value="NZ_JAENII010000014.1"/>
</dbReference>
<evidence type="ECO:0000259" key="2">
    <source>
        <dbReference type="PROSITE" id="PS50213"/>
    </source>
</evidence>
<dbReference type="AlphaFoldDB" id="A0A934RFA9"/>
<feature type="signal peptide" evidence="1">
    <location>
        <begin position="1"/>
        <end position="31"/>
    </location>
</feature>
<feature type="domain" description="FAS1" evidence="2">
    <location>
        <begin position="297"/>
        <end position="432"/>
    </location>
</feature>
<keyword evidence="1" id="KW-0732">Signal</keyword>
<dbReference type="Pfam" id="PF02469">
    <property type="entry name" value="Fasciclin"/>
    <property type="match status" value="4"/>
</dbReference>
<dbReference type="PANTHER" id="PTHR10900">
    <property type="entry name" value="PERIOSTIN-RELATED"/>
    <property type="match status" value="1"/>
</dbReference>
<feature type="domain" description="FAS1" evidence="2">
    <location>
        <begin position="163"/>
        <end position="292"/>
    </location>
</feature>
<dbReference type="GO" id="GO:0005615">
    <property type="term" value="C:extracellular space"/>
    <property type="evidence" value="ECO:0007669"/>
    <property type="project" value="TreeGrafter"/>
</dbReference>
<dbReference type="Gene3D" id="2.30.180.10">
    <property type="entry name" value="FAS1 domain"/>
    <property type="match status" value="4"/>
</dbReference>
<evidence type="ECO:0000256" key="1">
    <source>
        <dbReference type="SAM" id="SignalP"/>
    </source>
</evidence>
<feature type="chain" id="PRO_5037140426" evidence="1">
    <location>
        <begin position="32"/>
        <end position="595"/>
    </location>
</feature>
<dbReference type="SUPFAM" id="SSF82153">
    <property type="entry name" value="FAS1 domain"/>
    <property type="match status" value="4"/>
</dbReference>
<evidence type="ECO:0000313" key="4">
    <source>
        <dbReference type="Proteomes" id="UP000658278"/>
    </source>
</evidence>
<dbReference type="SMART" id="SM00554">
    <property type="entry name" value="FAS1"/>
    <property type="match status" value="4"/>
</dbReference>
<name>A0A934RFA9_9BACT</name>
<dbReference type="Proteomes" id="UP000658278">
    <property type="component" value="Unassembled WGS sequence"/>
</dbReference>
<dbReference type="InterPro" id="IPR036378">
    <property type="entry name" value="FAS1_dom_sf"/>
</dbReference>
<proteinExistence type="predicted"/>
<evidence type="ECO:0000313" key="3">
    <source>
        <dbReference type="EMBL" id="MBK1828462.1"/>
    </source>
</evidence>
<comment type="caution">
    <text evidence="3">The sequence shown here is derived from an EMBL/GenBank/DDBJ whole genome shotgun (WGS) entry which is preliminary data.</text>
</comment>
<protein>
    <submittedName>
        <fullName evidence="3">Fasciclin domain-containing protein</fullName>
    </submittedName>
</protein>
<feature type="domain" description="FAS1" evidence="2">
    <location>
        <begin position="436"/>
        <end position="581"/>
    </location>
</feature>
<gene>
    <name evidence="3" type="ORF">JIN81_15625</name>
</gene>
<sequence length="595" mass="63269">MKPLHKPFRRSLTGWVASSLSALGLVISASAENIVDVLASKPEFSTLVSLVQQEGLESTLRNAHGITILAPTNAAFAQNVPAGDVADILQYHVLPNELRTNEFANGLLPTLLPDSPVRVSLSRFFFYRFVNFDNARVTFGNIEADNGVIHQINAVLDPAVGNQPTLLEAVAADPQFSTLAGLIQQARLTRTFARLDSATVFAPTNAAFEAVPAADLQAIASNRRLLQRVLLNHVARGEFDQSELLGEGSVQTLTNKLRISGDAWSLAVDGVPIVGTDAGISNGIVHVVDQVLVPRGPESLVDVASNNPDLSTFVQVLGDAGLAPTFDSTRGRPTFTVFAPNNRAFGNVPSEVLTSLLNDPTGALADVLRLHVVPGTLNANDLFDGQILTSLAGDKLLVAIDPHVGVTVNGAPVVDPDFHAANGVLHVMGDVISPVPVTIADLVRSNPELSTLGTALELAGLDGLVADAHQDLTVFAPTNDAFDRLPEGVLDGLLNDPTGGLADVLRYHVAPGGRTASELLAEGAVPTALGPDVTIENRRPRFFFFFFNFFNRNVVEVNGVRVEVADIETDNGVIHIIRDVLIPPTPSRMEPDLAR</sequence>
<organism evidence="3 4">
    <name type="scientific">Haloferula rosea</name>
    <dbReference type="NCBI Taxonomy" id="490093"/>
    <lineage>
        <taxon>Bacteria</taxon>
        <taxon>Pseudomonadati</taxon>
        <taxon>Verrucomicrobiota</taxon>
        <taxon>Verrucomicrobiia</taxon>
        <taxon>Verrucomicrobiales</taxon>
        <taxon>Verrucomicrobiaceae</taxon>
        <taxon>Haloferula</taxon>
    </lineage>
</organism>
<keyword evidence="4" id="KW-1185">Reference proteome</keyword>
<dbReference type="InterPro" id="IPR050904">
    <property type="entry name" value="Adhesion/Biosynth-related"/>
</dbReference>